<dbReference type="GO" id="GO:0009451">
    <property type="term" value="P:RNA modification"/>
    <property type="evidence" value="ECO:0007669"/>
    <property type="project" value="InterPro"/>
</dbReference>
<feature type="repeat" description="PPR" evidence="3">
    <location>
        <begin position="354"/>
        <end position="388"/>
    </location>
</feature>
<evidence type="ECO:0000256" key="1">
    <source>
        <dbReference type="ARBA" id="ARBA00006643"/>
    </source>
</evidence>
<dbReference type="Pfam" id="PF20431">
    <property type="entry name" value="E_motif"/>
    <property type="match status" value="1"/>
</dbReference>
<dbReference type="Pfam" id="PF14432">
    <property type="entry name" value="DYW_deaminase"/>
    <property type="match status" value="1"/>
</dbReference>
<feature type="repeat" description="PPR" evidence="3">
    <location>
        <begin position="107"/>
        <end position="141"/>
    </location>
</feature>
<comment type="similarity">
    <text evidence="1">Belongs to the PPR family. PCMP-H subfamily.</text>
</comment>
<proteinExistence type="inferred from homology"/>
<comment type="caution">
    <text evidence="5">The sequence shown here is derived from an EMBL/GenBank/DDBJ whole genome shotgun (WGS) entry which is preliminary data.</text>
</comment>
<sequence>MKWTCLRMRFSSTRFPKPPHFFSLAFFTANTINTTKFEFRPFESSWYHSTSLAYSTNETAVGVLHAKAVTSGTFQNLKESNYILNLVVKSQDLAYAQKLFDEISDRDVRAWTILISGYARLGASTMVLDLFREMRIEGVPPNQFTLSSVLNSSSSTSDLQTGKIIHGWILRNGINLDIVLENSILDIYAKCGPFYYAKNLFELMVERDTVSWNIMVGAYLHVGDMENSLSMFRSLPHKDVASWNTIMDGLTRNGRGRAALELLYEMVRNGPAFNKVTFSIALILISSLSLTELGRQIHGRVLRFGFEKDGFVRTSLLDMYCKGGKMEKASLLFRKRPMDWSRMQKSKITESTTEIISCSSIVAGYIRNGEYEDALKFFISMVCGQVKVDRFTITSVLSACANTGILELGRQIHAYVQKVGHTMDFHLISSSIDMYAKCGILDDAWTIFKQTGNPNVVVWTSMINGCASHGQGRKAMWLFEKMMHEGIKPNDVTFVGVLTACSHSGLLEEGYKYFRLMKEVYGIKPKVEHFTCMVDLYGRAGHLDKAEEFIQENSLSHLTGVWRSFLSSCRLHKNIGLGKWVSETLLRLEPLDAGPYILFSNMCTANDEWEEAANVRGLMQQRRINKVCGQSWIQLKNEVHTFVMGDRSHPQDTEIYSYLDELNGRLKEIGYSSDGKLVMQDVEEEQREMLLGYHSERLAMVFGIIRTTSEMPIRIMKNLRICTDCHNFIKYTSQILLREIIVRDIHRFHHFKHGLCSCGDYW</sequence>
<dbReference type="EMBL" id="RXIC02000118">
    <property type="protein sequence ID" value="KAB1200874.1"/>
    <property type="molecule type" value="Genomic_DNA"/>
</dbReference>
<dbReference type="InterPro" id="IPR046960">
    <property type="entry name" value="PPR_At4g14850-like_plant"/>
</dbReference>
<dbReference type="PROSITE" id="PS51375">
    <property type="entry name" value="PPR"/>
    <property type="match status" value="4"/>
</dbReference>
<feature type="domain" description="DYW" evidence="4">
    <location>
        <begin position="670"/>
        <end position="762"/>
    </location>
</feature>
<dbReference type="InterPro" id="IPR046849">
    <property type="entry name" value="E2_motif"/>
</dbReference>
<dbReference type="InterPro" id="IPR032867">
    <property type="entry name" value="DYW_dom"/>
</dbReference>
<dbReference type="NCBIfam" id="TIGR00756">
    <property type="entry name" value="PPR"/>
    <property type="match status" value="4"/>
</dbReference>
<protein>
    <recommendedName>
        <fullName evidence="4">DYW domain-containing protein</fullName>
    </recommendedName>
</protein>
<dbReference type="InterPro" id="IPR002885">
    <property type="entry name" value="PPR_rpt"/>
</dbReference>
<dbReference type="Pfam" id="PF01535">
    <property type="entry name" value="PPR"/>
    <property type="match status" value="4"/>
</dbReference>
<dbReference type="InterPro" id="IPR011990">
    <property type="entry name" value="TPR-like_helical_dom_sf"/>
</dbReference>
<dbReference type="PANTHER" id="PTHR47926">
    <property type="entry name" value="PENTATRICOPEPTIDE REPEAT-CONTAINING PROTEIN"/>
    <property type="match status" value="1"/>
</dbReference>
<dbReference type="OrthoDB" id="442680at2759"/>
<feature type="repeat" description="PPR" evidence="3">
    <location>
        <begin position="239"/>
        <end position="273"/>
    </location>
</feature>
<dbReference type="Proteomes" id="UP000516437">
    <property type="component" value="Unassembled WGS sequence"/>
</dbReference>
<dbReference type="Gene3D" id="1.25.40.10">
    <property type="entry name" value="Tetratricopeptide repeat domain"/>
    <property type="match status" value="4"/>
</dbReference>
<gene>
    <name evidence="5" type="ORF">CJ030_MR0G006024</name>
</gene>
<dbReference type="PANTHER" id="PTHR47926:SF347">
    <property type="entry name" value="PENTATRICOPEPTIDE REPEAT-CONTAINING PROTEIN"/>
    <property type="match status" value="1"/>
</dbReference>
<reference evidence="5 6" key="1">
    <citation type="journal article" date="2019" name="Plant Biotechnol. J.">
        <title>The red bayberry genome and genetic basis of sex determination.</title>
        <authorList>
            <person name="Jia H.M."/>
            <person name="Jia H.J."/>
            <person name="Cai Q.L."/>
            <person name="Wang Y."/>
            <person name="Zhao H.B."/>
            <person name="Yang W.F."/>
            <person name="Wang G.Y."/>
            <person name="Li Y.H."/>
            <person name="Zhan D.L."/>
            <person name="Shen Y.T."/>
            <person name="Niu Q.F."/>
            <person name="Chang L."/>
            <person name="Qiu J."/>
            <person name="Zhao L."/>
            <person name="Xie H.B."/>
            <person name="Fu W.Y."/>
            <person name="Jin J."/>
            <person name="Li X.W."/>
            <person name="Jiao Y."/>
            <person name="Zhou C.C."/>
            <person name="Tu T."/>
            <person name="Chai C.Y."/>
            <person name="Gao J.L."/>
            <person name="Fan L.J."/>
            <person name="van de Weg E."/>
            <person name="Wang J.Y."/>
            <person name="Gao Z.S."/>
        </authorList>
    </citation>
    <scope>NUCLEOTIDE SEQUENCE [LARGE SCALE GENOMIC DNA]</scope>
    <source>
        <tissue evidence="5">Leaves</tissue>
    </source>
</reference>
<keyword evidence="6" id="KW-1185">Reference proteome</keyword>
<dbReference type="GO" id="GO:0008270">
    <property type="term" value="F:zinc ion binding"/>
    <property type="evidence" value="ECO:0007669"/>
    <property type="project" value="InterPro"/>
</dbReference>
<dbReference type="Pfam" id="PF13041">
    <property type="entry name" value="PPR_2"/>
    <property type="match status" value="4"/>
</dbReference>
<organism evidence="5 6">
    <name type="scientific">Morella rubra</name>
    <name type="common">Chinese bayberry</name>
    <dbReference type="NCBI Taxonomy" id="262757"/>
    <lineage>
        <taxon>Eukaryota</taxon>
        <taxon>Viridiplantae</taxon>
        <taxon>Streptophyta</taxon>
        <taxon>Embryophyta</taxon>
        <taxon>Tracheophyta</taxon>
        <taxon>Spermatophyta</taxon>
        <taxon>Magnoliopsida</taxon>
        <taxon>eudicotyledons</taxon>
        <taxon>Gunneridae</taxon>
        <taxon>Pentapetalae</taxon>
        <taxon>rosids</taxon>
        <taxon>fabids</taxon>
        <taxon>Fagales</taxon>
        <taxon>Myricaceae</taxon>
        <taxon>Morella</taxon>
    </lineage>
</organism>
<accession>A0A6A1UK54</accession>
<evidence type="ECO:0000256" key="3">
    <source>
        <dbReference type="PROSITE-ProRule" id="PRU00708"/>
    </source>
</evidence>
<evidence type="ECO:0000259" key="4">
    <source>
        <dbReference type="Pfam" id="PF14432"/>
    </source>
</evidence>
<dbReference type="FunFam" id="1.25.40.10:FF:000305">
    <property type="entry name" value="Pentatricopeptide repeat-containing protein mitochondrial"/>
    <property type="match status" value="1"/>
</dbReference>
<dbReference type="GO" id="GO:0003723">
    <property type="term" value="F:RNA binding"/>
    <property type="evidence" value="ECO:0007669"/>
    <property type="project" value="InterPro"/>
</dbReference>
<name>A0A6A1UK54_9ROSI</name>
<evidence type="ECO:0000313" key="5">
    <source>
        <dbReference type="EMBL" id="KAB1200874.1"/>
    </source>
</evidence>
<evidence type="ECO:0000256" key="2">
    <source>
        <dbReference type="ARBA" id="ARBA00022737"/>
    </source>
</evidence>
<keyword evidence="2" id="KW-0677">Repeat</keyword>
<feature type="repeat" description="PPR" evidence="3">
    <location>
        <begin position="455"/>
        <end position="489"/>
    </location>
</feature>
<dbReference type="Pfam" id="PF20430">
    <property type="entry name" value="Eplus_motif"/>
    <property type="match status" value="1"/>
</dbReference>
<dbReference type="InterPro" id="IPR046848">
    <property type="entry name" value="E_motif"/>
</dbReference>
<dbReference type="AlphaFoldDB" id="A0A6A1UK54"/>
<evidence type="ECO:0000313" key="6">
    <source>
        <dbReference type="Proteomes" id="UP000516437"/>
    </source>
</evidence>